<protein>
    <submittedName>
        <fullName evidence="2">Uncharacterized protein</fullName>
    </submittedName>
</protein>
<dbReference type="AlphaFoldDB" id="A0A3M5BV90"/>
<dbReference type="EMBL" id="RBSL01000174">
    <property type="protein sequence ID" value="RMS28198.1"/>
    <property type="molecule type" value="Genomic_DNA"/>
</dbReference>
<feature type="signal peptide" evidence="1">
    <location>
        <begin position="1"/>
        <end position="25"/>
    </location>
</feature>
<evidence type="ECO:0000313" key="2">
    <source>
        <dbReference type="EMBL" id="RMS28198.1"/>
    </source>
</evidence>
<keyword evidence="1" id="KW-0732">Signal</keyword>
<sequence>MMSSSLRKACSALASHSLASLVSSAATLVASGLVCSAVKLLRACSRLGLGLVAQAARATLMASRAGIINCLRIIWSSFNQLRIHENRKGSGQSLHLTQAFFTEFVDALTSILHSLGSFGGLRFAFCYTSVPLGLFSQTASFVVLVILHGQISFFELVLSRLHFHRCEFGTAGADGAVDGRLRDCILLGWRVTCATGEDKGATERQRSQLETAQAFELGFGS</sequence>
<name>A0A3M5BV90_PSESS</name>
<feature type="chain" id="PRO_5018006582" evidence="1">
    <location>
        <begin position="26"/>
        <end position="221"/>
    </location>
</feature>
<evidence type="ECO:0000256" key="1">
    <source>
        <dbReference type="SAM" id="SignalP"/>
    </source>
</evidence>
<evidence type="ECO:0000313" key="3">
    <source>
        <dbReference type="Proteomes" id="UP000269801"/>
    </source>
</evidence>
<comment type="caution">
    <text evidence="2">The sequence shown here is derived from an EMBL/GenBank/DDBJ whole genome shotgun (WGS) entry which is preliminary data.</text>
</comment>
<gene>
    <name evidence="2" type="ORF">ALP70_05271</name>
</gene>
<proteinExistence type="predicted"/>
<dbReference type="Proteomes" id="UP000269801">
    <property type="component" value="Unassembled WGS sequence"/>
</dbReference>
<reference evidence="2 3" key="1">
    <citation type="submission" date="2018-08" db="EMBL/GenBank/DDBJ databases">
        <title>Recombination of ecologically and evolutionarily significant loci maintains genetic cohesion in the Pseudomonas syringae species complex.</title>
        <authorList>
            <person name="Dillon M."/>
            <person name="Thakur S."/>
            <person name="Almeida R.N.D."/>
            <person name="Weir B.S."/>
            <person name="Guttman D.S."/>
        </authorList>
    </citation>
    <scope>NUCLEOTIDE SEQUENCE [LARGE SCALE GENOMIC DNA]</scope>
    <source>
        <strain evidence="2 3">ICMP 13685</strain>
    </source>
</reference>
<accession>A0A3M5BV90</accession>
<organism evidence="2 3">
    <name type="scientific">Pseudomonas savastanoi</name>
    <name type="common">Pseudomonas syringae pv. savastanoi</name>
    <dbReference type="NCBI Taxonomy" id="29438"/>
    <lineage>
        <taxon>Bacteria</taxon>
        <taxon>Pseudomonadati</taxon>
        <taxon>Pseudomonadota</taxon>
        <taxon>Gammaproteobacteria</taxon>
        <taxon>Pseudomonadales</taxon>
        <taxon>Pseudomonadaceae</taxon>
        <taxon>Pseudomonas</taxon>
    </lineage>
</organism>